<keyword evidence="2" id="KW-1185">Reference proteome</keyword>
<dbReference type="RefSeq" id="WP_354617242.1">
    <property type="nucleotide sequence ID" value="NZ_JBEWYP010000001.1"/>
</dbReference>
<protein>
    <submittedName>
        <fullName evidence="1">SusD/RagB family nutrient-binding outer membrane lipoprotein</fullName>
    </submittedName>
</protein>
<dbReference type="InterPro" id="IPR041662">
    <property type="entry name" value="SusD-like_2"/>
</dbReference>
<name>A0ABV2TVB4_9FLAO</name>
<dbReference type="Proteomes" id="UP001549773">
    <property type="component" value="Unassembled WGS sequence"/>
</dbReference>
<evidence type="ECO:0000313" key="2">
    <source>
        <dbReference type="Proteomes" id="UP001549773"/>
    </source>
</evidence>
<comment type="caution">
    <text evidence="1">The sequence shown here is derived from an EMBL/GenBank/DDBJ whole genome shotgun (WGS) entry which is preliminary data.</text>
</comment>
<keyword evidence="1" id="KW-0449">Lipoprotein</keyword>
<organism evidence="1 2">
    <name type="scientific">Sediminicola luteus</name>
    <dbReference type="NCBI Taxonomy" id="319238"/>
    <lineage>
        <taxon>Bacteria</taxon>
        <taxon>Pseudomonadati</taxon>
        <taxon>Bacteroidota</taxon>
        <taxon>Flavobacteriia</taxon>
        <taxon>Flavobacteriales</taxon>
        <taxon>Flavobacteriaceae</taxon>
        <taxon>Sediminicola</taxon>
    </lineage>
</organism>
<sequence>MKQLFKIFCIATVLGASLLQSCETTELDLRKNPNALSADQGNPDFLLNGIQLSFVSLVESLGGTGAEMTRIDYMFGRDYRNVYSPASFDGEWTTAYTQIRTDINALTPLAEEAGLNYHLGMAQFMEAYTLASLVDFFGDVPYTEANLGSENFNPSVDPGATVYDAALGLIDDAIANFTDGGAADPQNDFFYDGDASKWIKACNTLKLKLYMTSRLANSGALASFNAIIASNNYISSTADDFQFQWGVNEVQPDTRHPRYSASYTAQGGTDYMSNHQMNYMLQNDDPRIRYYFYRQNEETPGAEAPPALEVLQCSLQTPPSHYTGFPFCYLPNGYWGRDHGSDEGTPPDGFLRSLIGVYPAGGKFDDSSFEGQGQGDGAGGNGVTPILLASWVDFWRAEAAMVNNNPAGARTFVLAGLAKSVAKVQSFGSLDSSSDLSTAPTAADVADHSVAIAAAFDADNTGGWNVLGQEFFTALFGNGIDAYNFYRRTGYPNSLQPSLEPQPGAFIRSVFYSANFVNNNSNVTQKADQTQQVFWDTNPGSPAFPLSN</sequence>
<dbReference type="EMBL" id="JBEWYP010000001">
    <property type="protein sequence ID" value="MET7028410.1"/>
    <property type="molecule type" value="Genomic_DNA"/>
</dbReference>
<dbReference type="Gene3D" id="1.25.40.390">
    <property type="match status" value="2"/>
</dbReference>
<accession>A0ABV2TVB4</accession>
<dbReference type="PROSITE" id="PS51257">
    <property type="entry name" value="PROKAR_LIPOPROTEIN"/>
    <property type="match status" value="1"/>
</dbReference>
<evidence type="ECO:0000313" key="1">
    <source>
        <dbReference type="EMBL" id="MET7028410.1"/>
    </source>
</evidence>
<gene>
    <name evidence="1" type="ORF">ABXZ32_03335</name>
</gene>
<dbReference type="InterPro" id="IPR011990">
    <property type="entry name" value="TPR-like_helical_dom_sf"/>
</dbReference>
<reference evidence="1 2" key="1">
    <citation type="submission" date="2024-07" db="EMBL/GenBank/DDBJ databases">
        <title>The genome sequence of type strain Sediminicola luteus GDMCC 1.2596T.</title>
        <authorList>
            <person name="Liu Y."/>
        </authorList>
    </citation>
    <scope>NUCLEOTIDE SEQUENCE [LARGE SCALE GENOMIC DNA]</scope>
    <source>
        <strain evidence="1 2">GDMCC 1.2596</strain>
    </source>
</reference>
<dbReference type="Pfam" id="PF12771">
    <property type="entry name" value="SusD-like_2"/>
    <property type="match status" value="1"/>
</dbReference>
<dbReference type="SUPFAM" id="SSF48452">
    <property type="entry name" value="TPR-like"/>
    <property type="match status" value="1"/>
</dbReference>
<proteinExistence type="predicted"/>